<dbReference type="InterPro" id="IPR016154">
    <property type="entry name" value="Heat_shock_Hsp33_C"/>
</dbReference>
<organism evidence="6">
    <name type="scientific">hydrothermal vent metagenome</name>
    <dbReference type="NCBI Taxonomy" id="652676"/>
    <lineage>
        <taxon>unclassified sequences</taxon>
        <taxon>metagenomes</taxon>
        <taxon>ecological metagenomes</taxon>
    </lineage>
</organism>
<protein>
    <submittedName>
        <fullName evidence="6">33 kDa chaperonin HslO</fullName>
    </submittedName>
</protein>
<dbReference type="PIRSF" id="PIRSF005261">
    <property type="entry name" value="Heat_shock_Hsp33"/>
    <property type="match status" value="1"/>
</dbReference>
<dbReference type="Gene3D" id="3.90.1280.10">
    <property type="entry name" value="HSP33 redox switch-like"/>
    <property type="match status" value="1"/>
</dbReference>
<dbReference type="SUPFAM" id="SSF64397">
    <property type="entry name" value="Hsp33 domain"/>
    <property type="match status" value="1"/>
</dbReference>
<keyword evidence="4" id="KW-0143">Chaperone</keyword>
<dbReference type="Pfam" id="PF01430">
    <property type="entry name" value="HSP33"/>
    <property type="match status" value="1"/>
</dbReference>
<dbReference type="GO" id="GO:0051082">
    <property type="term" value="F:unfolded protein binding"/>
    <property type="evidence" value="ECO:0007669"/>
    <property type="project" value="InterPro"/>
</dbReference>
<keyword evidence="5" id="KW-0676">Redox-active center</keyword>
<keyword evidence="1" id="KW-0963">Cytoplasm</keyword>
<dbReference type="Gene3D" id="3.55.30.10">
    <property type="entry name" value="Hsp33 domain"/>
    <property type="match status" value="1"/>
</dbReference>
<dbReference type="PANTHER" id="PTHR30111">
    <property type="entry name" value="33 KDA CHAPERONIN"/>
    <property type="match status" value="1"/>
</dbReference>
<accession>A0A3B0WZH1</accession>
<evidence type="ECO:0000313" key="6">
    <source>
        <dbReference type="EMBL" id="VAW49746.1"/>
    </source>
</evidence>
<evidence type="ECO:0000256" key="4">
    <source>
        <dbReference type="ARBA" id="ARBA00023186"/>
    </source>
</evidence>
<evidence type="ECO:0000256" key="3">
    <source>
        <dbReference type="ARBA" id="ARBA00023157"/>
    </source>
</evidence>
<dbReference type="GO" id="GO:0044183">
    <property type="term" value="F:protein folding chaperone"/>
    <property type="evidence" value="ECO:0007669"/>
    <property type="project" value="TreeGrafter"/>
</dbReference>
<dbReference type="CDD" id="cd00498">
    <property type="entry name" value="Hsp33"/>
    <property type="match status" value="1"/>
</dbReference>
<proteinExistence type="predicted"/>
<dbReference type="InterPro" id="IPR000397">
    <property type="entry name" value="Heat_shock_Hsp33"/>
</dbReference>
<keyword evidence="2" id="KW-0862">Zinc</keyword>
<name>A0A3B0WZH1_9ZZZZ</name>
<evidence type="ECO:0000256" key="2">
    <source>
        <dbReference type="ARBA" id="ARBA00022833"/>
    </source>
</evidence>
<dbReference type="InterPro" id="IPR016153">
    <property type="entry name" value="Heat_shock_Hsp33_N"/>
</dbReference>
<dbReference type="AlphaFoldDB" id="A0A3B0WZH1"/>
<dbReference type="SUPFAM" id="SSF118352">
    <property type="entry name" value="HSP33 redox switch-like"/>
    <property type="match status" value="1"/>
</dbReference>
<dbReference type="GO" id="GO:0005737">
    <property type="term" value="C:cytoplasm"/>
    <property type="evidence" value="ECO:0007669"/>
    <property type="project" value="InterPro"/>
</dbReference>
<dbReference type="InterPro" id="IPR023212">
    <property type="entry name" value="Hsp33_helix_hairpin_bin_dom_sf"/>
</dbReference>
<reference evidence="6" key="1">
    <citation type="submission" date="2018-06" db="EMBL/GenBank/DDBJ databases">
        <authorList>
            <person name="Zhirakovskaya E."/>
        </authorList>
    </citation>
    <scope>NUCLEOTIDE SEQUENCE</scope>
</reference>
<dbReference type="PANTHER" id="PTHR30111:SF1">
    <property type="entry name" value="33 KDA CHAPERONIN"/>
    <property type="match status" value="1"/>
</dbReference>
<dbReference type="Gene3D" id="1.10.287.480">
    <property type="entry name" value="helix hairpin bin"/>
    <property type="match status" value="1"/>
</dbReference>
<dbReference type="GO" id="GO:0042026">
    <property type="term" value="P:protein refolding"/>
    <property type="evidence" value="ECO:0007669"/>
    <property type="project" value="TreeGrafter"/>
</dbReference>
<sequence>MKHNYIQRFLFRELSIRGQVIQLHEAWQAMIKDRHYPPAITKLLGELTAFSVIMATGMKHTGKITLQIQGSGPITLLVVEVTHDLKIRGMAKTNQTVKEQATLDELLGDGQILVTLENTQTNHHFQSYVERVGDSIIDAFENFLSQSEQLPSKLWLTANEDALGGVLIQKMPDSDERDTDGWNRVYSVSSTVTDEELSQLEPEVLLHRLFHEEEIELFETQAVQYECPQDKARVDTMLLSLGEEEVRKILKEQGEIVIHNEICNFHVRYGEAEVNALFATAAQEDLGEIEHSNSSTLQ</sequence>
<keyword evidence="3" id="KW-1015">Disulfide bond</keyword>
<dbReference type="EMBL" id="UOFB01000376">
    <property type="protein sequence ID" value="VAW49746.1"/>
    <property type="molecule type" value="Genomic_DNA"/>
</dbReference>
<evidence type="ECO:0000256" key="1">
    <source>
        <dbReference type="ARBA" id="ARBA00022490"/>
    </source>
</evidence>
<evidence type="ECO:0000256" key="5">
    <source>
        <dbReference type="ARBA" id="ARBA00023284"/>
    </source>
</evidence>
<gene>
    <name evidence="6" type="ORF">MNBD_GAMMA04-1429</name>
</gene>